<sequence length="299" mass="33390">MSKQIDDSAIPSQQFCFEKSKEGPETVDHALWRCKCVKPEWIQCPLFSDLNKLKIDDFHERVSWVASVANSETLINFIITAWLVWNNRNQSLFGDKAKCWGDSWSKATLFLSGGKTIERQNNSSALPSHVIKNWSPPSFGTIKINVDAALDVGRNRFSAGIVIRDSSGRILKAAALVFKGRTSVDIAEAKAIYEGILLATTSGLQSLSIESDSLNVVRLCNGEISTRNDVFNVICDIQFLLSRERKISISYIPRSCNMVAHEVARRAIGLENSVIMYDPYPIWLQKVALSDVLSFPCVE</sequence>
<dbReference type="Pfam" id="PF13456">
    <property type="entry name" value="RVT_3"/>
    <property type="match status" value="1"/>
</dbReference>
<dbReference type="InterPro" id="IPR012337">
    <property type="entry name" value="RNaseH-like_sf"/>
</dbReference>
<evidence type="ECO:0000313" key="2">
    <source>
        <dbReference type="EMBL" id="TXG67779.1"/>
    </source>
</evidence>
<dbReference type="GO" id="GO:0004523">
    <property type="term" value="F:RNA-DNA hybrid ribonuclease activity"/>
    <property type="evidence" value="ECO:0007669"/>
    <property type="project" value="InterPro"/>
</dbReference>
<dbReference type="SUPFAM" id="SSF53098">
    <property type="entry name" value="Ribonuclease H-like"/>
    <property type="match status" value="1"/>
</dbReference>
<dbReference type="PANTHER" id="PTHR47074">
    <property type="entry name" value="BNAC02G40300D PROTEIN"/>
    <property type="match status" value="1"/>
</dbReference>
<dbReference type="InterPro" id="IPR036397">
    <property type="entry name" value="RNaseH_sf"/>
</dbReference>
<organism evidence="2 3">
    <name type="scientific">Acer yangbiense</name>
    <dbReference type="NCBI Taxonomy" id="1000413"/>
    <lineage>
        <taxon>Eukaryota</taxon>
        <taxon>Viridiplantae</taxon>
        <taxon>Streptophyta</taxon>
        <taxon>Embryophyta</taxon>
        <taxon>Tracheophyta</taxon>
        <taxon>Spermatophyta</taxon>
        <taxon>Magnoliopsida</taxon>
        <taxon>eudicotyledons</taxon>
        <taxon>Gunneridae</taxon>
        <taxon>Pentapetalae</taxon>
        <taxon>rosids</taxon>
        <taxon>malvids</taxon>
        <taxon>Sapindales</taxon>
        <taxon>Sapindaceae</taxon>
        <taxon>Hippocastanoideae</taxon>
        <taxon>Acereae</taxon>
        <taxon>Acer</taxon>
    </lineage>
</organism>
<dbReference type="AlphaFoldDB" id="A0A5C7IFK3"/>
<gene>
    <name evidence="2" type="ORF">EZV62_009054</name>
</gene>
<dbReference type="InterPro" id="IPR044730">
    <property type="entry name" value="RNase_H-like_dom_plant"/>
</dbReference>
<comment type="caution">
    <text evidence="2">The sequence shown here is derived from an EMBL/GenBank/DDBJ whole genome shotgun (WGS) entry which is preliminary data.</text>
</comment>
<proteinExistence type="predicted"/>
<evidence type="ECO:0000259" key="1">
    <source>
        <dbReference type="Pfam" id="PF13456"/>
    </source>
</evidence>
<dbReference type="OrthoDB" id="1504458at2759"/>
<evidence type="ECO:0000313" key="3">
    <source>
        <dbReference type="Proteomes" id="UP000323000"/>
    </source>
</evidence>
<dbReference type="InterPro" id="IPR052929">
    <property type="entry name" value="RNase_H-like_EbsB-rel"/>
</dbReference>
<feature type="domain" description="RNase H type-1" evidence="1">
    <location>
        <begin position="145"/>
        <end position="267"/>
    </location>
</feature>
<dbReference type="GO" id="GO:0003676">
    <property type="term" value="F:nucleic acid binding"/>
    <property type="evidence" value="ECO:0007669"/>
    <property type="project" value="InterPro"/>
</dbReference>
<accession>A0A5C7IFK3</accession>
<protein>
    <recommendedName>
        <fullName evidence="1">RNase H type-1 domain-containing protein</fullName>
    </recommendedName>
</protein>
<dbReference type="Proteomes" id="UP000323000">
    <property type="component" value="Chromosome 3"/>
</dbReference>
<reference evidence="3" key="1">
    <citation type="journal article" date="2019" name="Gigascience">
        <title>De novo genome assembly of the endangered Acer yangbiense, a plant species with extremely small populations endemic to Yunnan Province, China.</title>
        <authorList>
            <person name="Yang J."/>
            <person name="Wariss H.M."/>
            <person name="Tao L."/>
            <person name="Zhang R."/>
            <person name="Yun Q."/>
            <person name="Hollingsworth P."/>
            <person name="Dao Z."/>
            <person name="Luo G."/>
            <person name="Guo H."/>
            <person name="Ma Y."/>
            <person name="Sun W."/>
        </authorList>
    </citation>
    <scope>NUCLEOTIDE SEQUENCE [LARGE SCALE GENOMIC DNA]</scope>
    <source>
        <strain evidence="3">cv. Malutang</strain>
    </source>
</reference>
<name>A0A5C7IFK3_9ROSI</name>
<dbReference type="InterPro" id="IPR002156">
    <property type="entry name" value="RNaseH_domain"/>
</dbReference>
<dbReference type="Gene3D" id="3.30.420.10">
    <property type="entry name" value="Ribonuclease H-like superfamily/Ribonuclease H"/>
    <property type="match status" value="1"/>
</dbReference>
<keyword evidence="3" id="KW-1185">Reference proteome</keyword>
<dbReference type="CDD" id="cd06222">
    <property type="entry name" value="RNase_H_like"/>
    <property type="match status" value="1"/>
</dbReference>
<dbReference type="PANTHER" id="PTHR47074:SF11">
    <property type="entry name" value="REVERSE TRANSCRIPTASE-LIKE PROTEIN"/>
    <property type="match status" value="1"/>
</dbReference>
<dbReference type="EMBL" id="VAHF01000003">
    <property type="protein sequence ID" value="TXG67779.1"/>
    <property type="molecule type" value="Genomic_DNA"/>
</dbReference>